<sequence>MGGIAYILLISKLTKSTSVNVYILCAVIALVIYGLGINDLRRTVLWFYYILFYFLNLKGEEEKSERATVNIR</sequence>
<accession>A0A8J3F184</accession>
<feature type="transmembrane region" description="Helical" evidence="1">
    <location>
        <begin position="19"/>
        <end position="37"/>
    </location>
</feature>
<name>A0A8J3F184_9BACI</name>
<keyword evidence="1" id="KW-1133">Transmembrane helix</keyword>
<evidence type="ECO:0000256" key="1">
    <source>
        <dbReference type="SAM" id="Phobius"/>
    </source>
</evidence>
<keyword evidence="1" id="KW-0812">Transmembrane</keyword>
<keyword evidence="1" id="KW-0472">Membrane</keyword>
<dbReference type="EMBL" id="BMHB01000002">
    <property type="protein sequence ID" value="GGI16684.1"/>
    <property type="molecule type" value="Genomic_DNA"/>
</dbReference>
<keyword evidence="3" id="KW-1185">Reference proteome</keyword>
<gene>
    <name evidence="2" type="ORF">GCM10007380_34190</name>
</gene>
<dbReference type="Proteomes" id="UP000626244">
    <property type="component" value="Unassembled WGS sequence"/>
</dbReference>
<dbReference type="AlphaFoldDB" id="A0A8J3F184"/>
<reference evidence="3" key="1">
    <citation type="journal article" date="2019" name="Int. J. Syst. Evol. Microbiol.">
        <title>The Global Catalogue of Microorganisms (GCM) 10K type strain sequencing project: providing services to taxonomists for standard genome sequencing and annotation.</title>
        <authorList>
            <consortium name="The Broad Institute Genomics Platform"/>
            <consortium name="The Broad Institute Genome Sequencing Center for Infectious Disease"/>
            <person name="Wu L."/>
            <person name="Ma J."/>
        </authorList>
    </citation>
    <scope>NUCLEOTIDE SEQUENCE [LARGE SCALE GENOMIC DNA]</scope>
    <source>
        <strain evidence="3">CGMCC 1.14993</strain>
    </source>
</reference>
<evidence type="ECO:0000313" key="2">
    <source>
        <dbReference type="EMBL" id="GGI16684.1"/>
    </source>
</evidence>
<proteinExistence type="predicted"/>
<protein>
    <submittedName>
        <fullName evidence="2">Uncharacterized protein</fullName>
    </submittedName>
</protein>
<evidence type="ECO:0000313" key="3">
    <source>
        <dbReference type="Proteomes" id="UP000626244"/>
    </source>
</evidence>
<organism evidence="2 3">
    <name type="scientific">Gottfriedia solisilvae</name>
    <dbReference type="NCBI Taxonomy" id="1516104"/>
    <lineage>
        <taxon>Bacteria</taxon>
        <taxon>Bacillati</taxon>
        <taxon>Bacillota</taxon>
        <taxon>Bacilli</taxon>
        <taxon>Bacillales</taxon>
        <taxon>Bacillaceae</taxon>
        <taxon>Gottfriedia</taxon>
    </lineage>
</organism>
<comment type="caution">
    <text evidence="2">The sequence shown here is derived from an EMBL/GenBank/DDBJ whole genome shotgun (WGS) entry which is preliminary data.</text>
</comment>